<name>A0A4Y2TS97_ARAVE</name>
<protein>
    <submittedName>
        <fullName evidence="1">Uncharacterized protein</fullName>
    </submittedName>
</protein>
<gene>
    <name evidence="1" type="ORF">AVEN_14854_1</name>
</gene>
<dbReference type="AlphaFoldDB" id="A0A4Y2TS97"/>
<sequence>MGLGMNKNNIDELEVGHSQWLTTEELREFHCASQKEVVDEALLEEEEEVTAKQQSFGAIREMLKAWETVISYIEKHHSNKEMAMRTTNLLNEIAVSRFRQILKLHKKHMSLGSFLVKRD</sequence>
<dbReference type="Proteomes" id="UP000499080">
    <property type="component" value="Unassembled WGS sequence"/>
</dbReference>
<evidence type="ECO:0000313" key="2">
    <source>
        <dbReference type="Proteomes" id="UP000499080"/>
    </source>
</evidence>
<dbReference type="OrthoDB" id="7607518at2759"/>
<dbReference type="EMBL" id="BGPR01030177">
    <property type="protein sequence ID" value="GBO02544.1"/>
    <property type="molecule type" value="Genomic_DNA"/>
</dbReference>
<keyword evidence="2" id="KW-1185">Reference proteome</keyword>
<proteinExistence type="predicted"/>
<evidence type="ECO:0000313" key="1">
    <source>
        <dbReference type="EMBL" id="GBO02544.1"/>
    </source>
</evidence>
<organism evidence="1 2">
    <name type="scientific">Araneus ventricosus</name>
    <name type="common">Orbweaver spider</name>
    <name type="synonym">Epeira ventricosa</name>
    <dbReference type="NCBI Taxonomy" id="182803"/>
    <lineage>
        <taxon>Eukaryota</taxon>
        <taxon>Metazoa</taxon>
        <taxon>Ecdysozoa</taxon>
        <taxon>Arthropoda</taxon>
        <taxon>Chelicerata</taxon>
        <taxon>Arachnida</taxon>
        <taxon>Araneae</taxon>
        <taxon>Araneomorphae</taxon>
        <taxon>Entelegynae</taxon>
        <taxon>Araneoidea</taxon>
        <taxon>Araneidae</taxon>
        <taxon>Araneus</taxon>
    </lineage>
</organism>
<reference evidence="1 2" key="1">
    <citation type="journal article" date="2019" name="Sci. Rep.">
        <title>Orb-weaving spider Araneus ventricosus genome elucidates the spidroin gene catalogue.</title>
        <authorList>
            <person name="Kono N."/>
            <person name="Nakamura H."/>
            <person name="Ohtoshi R."/>
            <person name="Moran D.A.P."/>
            <person name="Shinohara A."/>
            <person name="Yoshida Y."/>
            <person name="Fujiwara M."/>
            <person name="Mori M."/>
            <person name="Tomita M."/>
            <person name="Arakawa K."/>
        </authorList>
    </citation>
    <scope>NUCLEOTIDE SEQUENCE [LARGE SCALE GENOMIC DNA]</scope>
</reference>
<accession>A0A4Y2TS97</accession>
<comment type="caution">
    <text evidence="1">The sequence shown here is derived from an EMBL/GenBank/DDBJ whole genome shotgun (WGS) entry which is preliminary data.</text>
</comment>